<accession>A0A0G0HGU4</accession>
<protein>
    <submittedName>
        <fullName evidence="1">Uncharacterized protein</fullName>
    </submittedName>
</protein>
<evidence type="ECO:0000313" key="2">
    <source>
        <dbReference type="Proteomes" id="UP000034471"/>
    </source>
</evidence>
<dbReference type="EMBL" id="LBTJ01000026">
    <property type="protein sequence ID" value="KKQ37750.1"/>
    <property type="molecule type" value="Genomic_DNA"/>
</dbReference>
<dbReference type="NCBIfam" id="NF045477">
    <property type="entry name" value="LPO_1073_dom"/>
    <property type="match status" value="1"/>
</dbReference>
<organism evidence="1 2">
    <name type="scientific">Candidatus Roizmanbacteria bacterium GW2011_GWA2_37_7</name>
    <dbReference type="NCBI Taxonomy" id="1618481"/>
    <lineage>
        <taxon>Bacteria</taxon>
        <taxon>Candidatus Roizmaniibacteriota</taxon>
    </lineage>
</organism>
<dbReference type="InterPro" id="IPR053773">
    <property type="entry name" value="Vpar_1526-like"/>
</dbReference>
<reference evidence="1 2" key="1">
    <citation type="journal article" date="2015" name="Nature">
        <title>rRNA introns, odd ribosomes, and small enigmatic genomes across a large radiation of phyla.</title>
        <authorList>
            <person name="Brown C.T."/>
            <person name="Hug L.A."/>
            <person name="Thomas B.C."/>
            <person name="Sharon I."/>
            <person name="Castelle C.J."/>
            <person name="Singh A."/>
            <person name="Wilkins M.J."/>
            <person name="Williams K.H."/>
            <person name="Banfield J.F."/>
        </authorList>
    </citation>
    <scope>NUCLEOTIDE SEQUENCE [LARGE SCALE GENOMIC DNA]</scope>
</reference>
<dbReference type="Proteomes" id="UP000034471">
    <property type="component" value="Unassembled WGS sequence"/>
</dbReference>
<proteinExistence type="predicted"/>
<sequence>MISNQKSGDSSTNLQAGKNIVLNQNGTIALYSIEEVSKQLMNSVFGELPADTKKQIESNQKSYFCTLTENLGKLIKQGEDLKKVISSPDFQFISKTAAITASRSSSLELHKNLSSLITQRINNDDKDLKKIVYDEAISTIGKLTVDQLKIITLSYLLKHTSYSGIRSWETYIKYFETHIKPFIDFNHTMAAFQHIEYTGCGSVGISSWDLVAIHRQEYAFLFLNLVEKEQIDNLNLPLEIKKEIITLDLKEDKFMIRVKNESDLETYLKRKKIDVEIIKKLTVIYRNHIKNNEEIKKKITTETSIGKKILDLWDKTDISHLSLTSVGIAIAASYFEQLVGEKIDIDIWIN</sequence>
<name>A0A0G0HGU4_9BACT</name>
<gene>
    <name evidence="1" type="ORF">US54_C0026G0009</name>
</gene>
<evidence type="ECO:0000313" key="1">
    <source>
        <dbReference type="EMBL" id="KKQ37750.1"/>
    </source>
</evidence>
<dbReference type="AlphaFoldDB" id="A0A0G0HGU4"/>
<comment type="caution">
    <text evidence="1">The sequence shown here is derived from an EMBL/GenBank/DDBJ whole genome shotgun (WGS) entry which is preliminary data.</text>
</comment>
<dbReference type="STRING" id="1618481.US54_C0026G0009"/>